<protein>
    <submittedName>
        <fullName evidence="1">Uncharacterized protein</fullName>
    </submittedName>
</protein>
<gene>
    <name evidence="1" type="ORF">MRB53_017794</name>
</gene>
<sequence length="333" mass="36693">MEENGNRSSDIDSKEQEFDDHMAKDRISGDHVHMLAAAAEMSLPSQIGDAEGGEVEAAETIQAVAAQPLQVHYMQREAEGGGAGEEQGGEVEGDGEEAGEGMVVEVPVEDEEHVGVMTRSQTANRLTLSFQDDVYIFDCIPPEKVQAVLLLLGGREITLGAVNKRKNLRERAVSLNRFRVKRQERNYTRKVRYNVRKQVALRMQRYKGQFTSSKATEDGTLEERLALRRASSPPRATECSHCGISRKSTPMMRRGPEGPRTLCNACGLMWATKGTLRNLSKDYSPVSSQNPLANLNDELQPMDVQPLDIQQSNLEIVQTPPPSNAAANGDEDS</sequence>
<reference evidence="1 2" key="1">
    <citation type="journal article" date="2022" name="Hortic Res">
        <title>A haplotype resolved chromosomal level avocado genome allows analysis of novel avocado genes.</title>
        <authorList>
            <person name="Nath O."/>
            <person name="Fletcher S.J."/>
            <person name="Hayward A."/>
            <person name="Shaw L.M."/>
            <person name="Masouleh A.K."/>
            <person name="Furtado A."/>
            <person name="Henry R.J."/>
            <person name="Mitter N."/>
        </authorList>
    </citation>
    <scope>NUCLEOTIDE SEQUENCE [LARGE SCALE GENOMIC DNA]</scope>
    <source>
        <strain evidence="2">cv. Hass</strain>
    </source>
</reference>
<name>A0ACC2M654_PERAE</name>
<comment type="caution">
    <text evidence="1">The sequence shown here is derived from an EMBL/GenBank/DDBJ whole genome shotgun (WGS) entry which is preliminary data.</text>
</comment>
<organism evidence="1 2">
    <name type="scientific">Persea americana</name>
    <name type="common">Avocado</name>
    <dbReference type="NCBI Taxonomy" id="3435"/>
    <lineage>
        <taxon>Eukaryota</taxon>
        <taxon>Viridiplantae</taxon>
        <taxon>Streptophyta</taxon>
        <taxon>Embryophyta</taxon>
        <taxon>Tracheophyta</taxon>
        <taxon>Spermatophyta</taxon>
        <taxon>Magnoliopsida</taxon>
        <taxon>Magnoliidae</taxon>
        <taxon>Laurales</taxon>
        <taxon>Lauraceae</taxon>
        <taxon>Persea</taxon>
    </lineage>
</organism>
<accession>A0ACC2M654</accession>
<dbReference type="EMBL" id="CM056813">
    <property type="protein sequence ID" value="KAJ8641100.1"/>
    <property type="molecule type" value="Genomic_DNA"/>
</dbReference>
<evidence type="ECO:0000313" key="2">
    <source>
        <dbReference type="Proteomes" id="UP001234297"/>
    </source>
</evidence>
<keyword evidence="2" id="KW-1185">Reference proteome</keyword>
<proteinExistence type="predicted"/>
<dbReference type="Proteomes" id="UP001234297">
    <property type="component" value="Chromosome 5"/>
</dbReference>
<evidence type="ECO:0000313" key="1">
    <source>
        <dbReference type="EMBL" id="KAJ8641100.1"/>
    </source>
</evidence>